<dbReference type="EMBL" id="CP012746">
    <property type="protein sequence ID" value="ALL62759.1"/>
    <property type="molecule type" value="Genomic_DNA"/>
</dbReference>
<dbReference type="AlphaFoldDB" id="A0A0P0R450"/>
<organism evidence="1 2">
    <name type="scientific">Paraburkholderia caribensis MBA4</name>
    <dbReference type="NCBI Taxonomy" id="1323664"/>
    <lineage>
        <taxon>Bacteria</taxon>
        <taxon>Pseudomonadati</taxon>
        <taxon>Pseudomonadota</taxon>
        <taxon>Betaproteobacteria</taxon>
        <taxon>Burkholderiales</taxon>
        <taxon>Burkholderiaceae</taxon>
        <taxon>Paraburkholderia</taxon>
    </lineage>
</organism>
<proteinExistence type="predicted"/>
<sequence>MQSKAVADEDWRNIVAAIDSIDDEIERFWNGFYAQAKREPDSRADFKLVRHEIWAQNQAEAQEYLQPWLSVFELGLEWLANVHVALSDEPLLGPKESEFRVPWVLIGAASAFGWSLRQSCLTGFDTPARALLRTYVETLLLCLVTIFDKELAEKYQEADSDSKVVNFWHTHASPRNLHRRIMELERKLGLDAQTIADLTEWRREEYEVLSQSSHLSYLAAAMTCMPVSAQGDGVHRYGILGSASSNSKRTLGYAAKTTWYFSRLSFDGLFRRDSESTALVALDKEDSVHRTIVVGAETLNAMALRHWEQNGR</sequence>
<evidence type="ECO:0000313" key="1">
    <source>
        <dbReference type="EMBL" id="ALL62759.1"/>
    </source>
</evidence>
<reference evidence="1 2" key="1">
    <citation type="journal article" date="2014" name="Genome Announc.">
        <title>Draft Genome Sequence of the Haloacid-Degrading Burkholderia caribensis Strain MBA4.</title>
        <authorList>
            <person name="Pan Y."/>
            <person name="Kong K.F."/>
            <person name="Tsang J.S."/>
        </authorList>
    </citation>
    <scope>NUCLEOTIDE SEQUENCE [LARGE SCALE GENOMIC DNA]</scope>
    <source>
        <strain evidence="1 2">MBA4</strain>
    </source>
</reference>
<gene>
    <name evidence="1" type="ORF">K788_00042445</name>
</gene>
<evidence type="ECO:0000313" key="2">
    <source>
        <dbReference type="Proteomes" id="UP000019146"/>
    </source>
</evidence>
<name>A0A0P0R450_9BURK</name>
<accession>A0A0P0R450</accession>
<protein>
    <submittedName>
        <fullName evidence="1">Uncharacterized protein</fullName>
    </submittedName>
</protein>
<dbReference type="KEGG" id="bcai:K788_00042445"/>
<dbReference type="Proteomes" id="UP000019146">
    <property type="component" value="Chromosome 1"/>
</dbReference>